<gene>
    <name evidence="2" type="ORF">LR48_Vigan477s003300</name>
</gene>
<organism evidence="2 3">
    <name type="scientific">Phaseolus angularis</name>
    <name type="common">Azuki bean</name>
    <name type="synonym">Vigna angularis</name>
    <dbReference type="NCBI Taxonomy" id="3914"/>
    <lineage>
        <taxon>Eukaryota</taxon>
        <taxon>Viridiplantae</taxon>
        <taxon>Streptophyta</taxon>
        <taxon>Embryophyta</taxon>
        <taxon>Tracheophyta</taxon>
        <taxon>Spermatophyta</taxon>
        <taxon>Magnoliopsida</taxon>
        <taxon>eudicotyledons</taxon>
        <taxon>Gunneridae</taxon>
        <taxon>Pentapetalae</taxon>
        <taxon>rosids</taxon>
        <taxon>fabids</taxon>
        <taxon>Fabales</taxon>
        <taxon>Fabaceae</taxon>
        <taxon>Papilionoideae</taxon>
        <taxon>50 kb inversion clade</taxon>
        <taxon>NPAAA clade</taxon>
        <taxon>indigoferoid/millettioid clade</taxon>
        <taxon>Phaseoleae</taxon>
        <taxon>Vigna</taxon>
    </lineage>
</organism>
<feature type="region of interest" description="Disordered" evidence="1">
    <location>
        <begin position="140"/>
        <end position="161"/>
    </location>
</feature>
<proteinExistence type="predicted"/>
<sequence>MWNITVAGPLKQNTRLSYNAETEASKIQIEVVAGRNGDGGQRQGGAWLYASEICRKEEARGGAFRGIWCCLRRGWPSLEETLQIRWSPVETVTAAGGRRRTSRKEELRGGAFGGFWSYLRQGWPSLKETVQIRWSPVETVTVTGGGGGGDGVSSDGSGKWRRQQWHTQSGLVHREEEKIEFEGLSPETGTCRGCRRPWRPAAGRQ</sequence>
<evidence type="ECO:0000256" key="1">
    <source>
        <dbReference type="SAM" id="MobiDB-lite"/>
    </source>
</evidence>
<evidence type="ECO:0000313" key="3">
    <source>
        <dbReference type="Proteomes" id="UP000053144"/>
    </source>
</evidence>
<dbReference type="AlphaFoldDB" id="A0A0L9TCA9"/>
<evidence type="ECO:0000313" key="2">
    <source>
        <dbReference type="EMBL" id="KOM28006.1"/>
    </source>
</evidence>
<dbReference type="Gramene" id="KOM28006">
    <property type="protein sequence ID" value="KOM28006"/>
    <property type="gene ID" value="LR48_Vigan477s003300"/>
</dbReference>
<name>A0A0L9TCA9_PHAAN</name>
<accession>A0A0L9TCA9</accession>
<dbReference type="Proteomes" id="UP000053144">
    <property type="component" value="Unassembled WGS sequence"/>
</dbReference>
<dbReference type="EMBL" id="KQ258405">
    <property type="protein sequence ID" value="KOM28006.1"/>
    <property type="molecule type" value="Genomic_DNA"/>
</dbReference>
<reference evidence="3" key="1">
    <citation type="journal article" date="2015" name="Proc. Natl. Acad. Sci. U.S.A.">
        <title>Genome sequencing of adzuki bean (Vigna angularis) provides insight into high starch and low fat accumulation and domestication.</title>
        <authorList>
            <person name="Yang K."/>
            <person name="Tian Z."/>
            <person name="Chen C."/>
            <person name="Luo L."/>
            <person name="Zhao B."/>
            <person name="Wang Z."/>
            <person name="Yu L."/>
            <person name="Li Y."/>
            <person name="Sun Y."/>
            <person name="Li W."/>
            <person name="Chen Y."/>
            <person name="Li Y."/>
            <person name="Zhang Y."/>
            <person name="Ai D."/>
            <person name="Zhao J."/>
            <person name="Shang C."/>
            <person name="Ma Y."/>
            <person name="Wu B."/>
            <person name="Wang M."/>
            <person name="Gao L."/>
            <person name="Sun D."/>
            <person name="Zhang P."/>
            <person name="Guo F."/>
            <person name="Wang W."/>
            <person name="Li Y."/>
            <person name="Wang J."/>
            <person name="Varshney R.K."/>
            <person name="Wang J."/>
            <person name="Ling H.Q."/>
            <person name="Wan P."/>
        </authorList>
    </citation>
    <scope>NUCLEOTIDE SEQUENCE</scope>
    <source>
        <strain evidence="3">cv. Jingnong 6</strain>
    </source>
</reference>
<protein>
    <submittedName>
        <fullName evidence="2">Uncharacterized protein</fullName>
    </submittedName>
</protein>
<feature type="region of interest" description="Disordered" evidence="1">
    <location>
        <begin position="184"/>
        <end position="205"/>
    </location>
</feature>